<feature type="domain" description="RNase H type-1" evidence="1">
    <location>
        <begin position="26"/>
        <end position="114"/>
    </location>
</feature>
<evidence type="ECO:0000259" key="1">
    <source>
        <dbReference type="Pfam" id="PF13456"/>
    </source>
</evidence>
<dbReference type="GO" id="GO:0003676">
    <property type="term" value="F:nucleic acid binding"/>
    <property type="evidence" value="ECO:0007669"/>
    <property type="project" value="InterPro"/>
</dbReference>
<accession>A0AAD9ZLQ2</accession>
<evidence type="ECO:0000313" key="3">
    <source>
        <dbReference type="Proteomes" id="UP001281410"/>
    </source>
</evidence>
<dbReference type="InterPro" id="IPR044730">
    <property type="entry name" value="RNase_H-like_dom_plant"/>
</dbReference>
<sequence length="139" mass="15003">MVLPFAEGDSIVVLLHEWSENNTRMVADSANSTSPEAMAMLRGLNFALDSGLFPCTLESDAKVIVDLINANNVPYSDVGLITGDICNFLITNPGCNVVFASRKANMAAHSLAKLGLNYACKRFKMEEVPVRARVAIAQV</sequence>
<dbReference type="PANTHER" id="PTHR47074:SF48">
    <property type="entry name" value="POLYNUCLEOTIDYL TRANSFERASE, RIBONUCLEASE H-LIKE SUPERFAMILY PROTEIN"/>
    <property type="match status" value="1"/>
</dbReference>
<organism evidence="2 3">
    <name type="scientific">Dipteronia sinensis</name>
    <dbReference type="NCBI Taxonomy" id="43782"/>
    <lineage>
        <taxon>Eukaryota</taxon>
        <taxon>Viridiplantae</taxon>
        <taxon>Streptophyta</taxon>
        <taxon>Embryophyta</taxon>
        <taxon>Tracheophyta</taxon>
        <taxon>Spermatophyta</taxon>
        <taxon>Magnoliopsida</taxon>
        <taxon>eudicotyledons</taxon>
        <taxon>Gunneridae</taxon>
        <taxon>Pentapetalae</taxon>
        <taxon>rosids</taxon>
        <taxon>malvids</taxon>
        <taxon>Sapindales</taxon>
        <taxon>Sapindaceae</taxon>
        <taxon>Hippocastanoideae</taxon>
        <taxon>Acereae</taxon>
        <taxon>Dipteronia</taxon>
    </lineage>
</organism>
<dbReference type="InterPro" id="IPR002156">
    <property type="entry name" value="RNaseH_domain"/>
</dbReference>
<dbReference type="InterPro" id="IPR052929">
    <property type="entry name" value="RNase_H-like_EbsB-rel"/>
</dbReference>
<comment type="caution">
    <text evidence="2">The sequence shown here is derived from an EMBL/GenBank/DDBJ whole genome shotgun (WGS) entry which is preliminary data.</text>
</comment>
<evidence type="ECO:0000313" key="2">
    <source>
        <dbReference type="EMBL" id="KAK3184331.1"/>
    </source>
</evidence>
<dbReference type="PANTHER" id="PTHR47074">
    <property type="entry name" value="BNAC02G40300D PROTEIN"/>
    <property type="match status" value="1"/>
</dbReference>
<proteinExistence type="predicted"/>
<dbReference type="Proteomes" id="UP001281410">
    <property type="component" value="Unassembled WGS sequence"/>
</dbReference>
<dbReference type="CDD" id="cd06222">
    <property type="entry name" value="RNase_H_like"/>
    <property type="match status" value="1"/>
</dbReference>
<name>A0AAD9ZLQ2_9ROSI</name>
<dbReference type="EMBL" id="JANJYJ010000010">
    <property type="protein sequence ID" value="KAK3184331.1"/>
    <property type="molecule type" value="Genomic_DNA"/>
</dbReference>
<protein>
    <recommendedName>
        <fullName evidence="1">RNase H type-1 domain-containing protein</fullName>
    </recommendedName>
</protein>
<reference evidence="2" key="1">
    <citation type="journal article" date="2023" name="Plant J.">
        <title>Genome sequences and population genomics provide insights into the demographic history, inbreeding, and mutation load of two 'living fossil' tree species of Dipteronia.</title>
        <authorList>
            <person name="Feng Y."/>
            <person name="Comes H.P."/>
            <person name="Chen J."/>
            <person name="Zhu S."/>
            <person name="Lu R."/>
            <person name="Zhang X."/>
            <person name="Li P."/>
            <person name="Qiu J."/>
            <person name="Olsen K.M."/>
            <person name="Qiu Y."/>
        </authorList>
    </citation>
    <scope>NUCLEOTIDE SEQUENCE</scope>
    <source>
        <strain evidence="2">NBL</strain>
    </source>
</reference>
<dbReference type="Pfam" id="PF13456">
    <property type="entry name" value="RVT_3"/>
    <property type="match status" value="1"/>
</dbReference>
<keyword evidence="3" id="KW-1185">Reference proteome</keyword>
<gene>
    <name evidence="2" type="ORF">Dsin_031617</name>
</gene>
<dbReference type="GO" id="GO:0004523">
    <property type="term" value="F:RNA-DNA hybrid ribonuclease activity"/>
    <property type="evidence" value="ECO:0007669"/>
    <property type="project" value="InterPro"/>
</dbReference>
<dbReference type="AlphaFoldDB" id="A0AAD9ZLQ2"/>